<name>A0A1R1SB91_9ACTN</name>
<dbReference type="Proteomes" id="UP000186168">
    <property type="component" value="Unassembled WGS sequence"/>
</dbReference>
<comment type="caution">
    <text evidence="1">The sequence shown here is derived from an EMBL/GenBank/DDBJ whole genome shotgun (WGS) entry which is preliminary data.</text>
</comment>
<reference evidence="1 2" key="1">
    <citation type="submission" date="2013-05" db="EMBL/GenBank/DDBJ databases">
        <title>Genome sequence of Streptomyces sparsogenes DSM 40356.</title>
        <authorList>
            <person name="Coyne S."/>
            <person name="Seebeck F.P."/>
        </authorList>
    </citation>
    <scope>NUCLEOTIDE SEQUENCE [LARGE SCALE GENOMIC DNA]</scope>
    <source>
        <strain evidence="1 2">DSM 40356</strain>
    </source>
</reference>
<evidence type="ECO:0000313" key="2">
    <source>
        <dbReference type="Proteomes" id="UP000186168"/>
    </source>
</evidence>
<protein>
    <submittedName>
        <fullName evidence="1">Uncharacterized protein</fullName>
    </submittedName>
</protein>
<dbReference type="EMBL" id="ASQP01000392">
    <property type="protein sequence ID" value="OMI35586.1"/>
    <property type="molecule type" value="Genomic_DNA"/>
</dbReference>
<sequence>MRRSELEALLHLLEFAEGSSHKPVRLFADYLAGDIAQRRGEPGSVNEHRRALAYAIKTKERTERAERRQQECDGK</sequence>
<dbReference type="AlphaFoldDB" id="A0A1R1SB91"/>
<gene>
    <name evidence="1" type="ORF">SPAR_30491</name>
</gene>
<keyword evidence="2" id="KW-1185">Reference proteome</keyword>
<proteinExistence type="predicted"/>
<evidence type="ECO:0000313" key="1">
    <source>
        <dbReference type="EMBL" id="OMI35586.1"/>
    </source>
</evidence>
<accession>A0A1R1SB91</accession>
<organism evidence="1 2">
    <name type="scientific">Streptomyces sparsogenes DSM 40356</name>
    <dbReference type="NCBI Taxonomy" id="1331668"/>
    <lineage>
        <taxon>Bacteria</taxon>
        <taxon>Bacillati</taxon>
        <taxon>Actinomycetota</taxon>
        <taxon>Actinomycetes</taxon>
        <taxon>Kitasatosporales</taxon>
        <taxon>Streptomycetaceae</taxon>
        <taxon>Streptomyces</taxon>
    </lineage>
</organism>